<comment type="caution">
    <text evidence="2">The sequence shown here is derived from an EMBL/GenBank/DDBJ whole genome shotgun (WGS) entry which is preliminary data.</text>
</comment>
<evidence type="ECO:0000313" key="2">
    <source>
        <dbReference type="EMBL" id="PPQ97178.1"/>
    </source>
</evidence>
<proteinExistence type="predicted"/>
<protein>
    <submittedName>
        <fullName evidence="2">Uncharacterized protein</fullName>
    </submittedName>
</protein>
<gene>
    <name evidence="2" type="ORF">CVT26_000448</name>
</gene>
<evidence type="ECO:0000313" key="3">
    <source>
        <dbReference type="Proteomes" id="UP000284706"/>
    </source>
</evidence>
<sequence length="111" mass="12524">MATASIACAVLQYAFNELSIVRLKYISKLKEENRTVITMPGSTMPKNSSDSVSTGSSAWKTFLGALGVRVMSDNEYLDKMRRTRDGYLKRIAQLEVQVEEEKRAAERRDKS</sequence>
<evidence type="ECO:0000256" key="1">
    <source>
        <dbReference type="SAM" id="Coils"/>
    </source>
</evidence>
<accession>A0A409Y2H7</accession>
<feature type="coiled-coil region" evidence="1">
    <location>
        <begin position="77"/>
        <end position="111"/>
    </location>
</feature>
<dbReference type="STRING" id="231916.A0A409Y2H7"/>
<dbReference type="OrthoDB" id="3366659at2759"/>
<reference evidence="2 3" key="1">
    <citation type="journal article" date="2018" name="Evol. Lett.">
        <title>Horizontal gene cluster transfer increased hallucinogenic mushroom diversity.</title>
        <authorList>
            <person name="Reynolds H.T."/>
            <person name="Vijayakumar V."/>
            <person name="Gluck-Thaler E."/>
            <person name="Korotkin H.B."/>
            <person name="Matheny P.B."/>
            <person name="Slot J.C."/>
        </authorList>
    </citation>
    <scope>NUCLEOTIDE SEQUENCE [LARGE SCALE GENOMIC DNA]</scope>
    <source>
        <strain evidence="2 3">SRW20</strain>
    </source>
</reference>
<name>A0A409Y2H7_9AGAR</name>
<dbReference type="InParanoid" id="A0A409Y2H7"/>
<keyword evidence="1" id="KW-0175">Coiled coil</keyword>
<keyword evidence="3" id="KW-1185">Reference proteome</keyword>
<dbReference type="EMBL" id="NHYE01001281">
    <property type="protein sequence ID" value="PPQ97178.1"/>
    <property type="molecule type" value="Genomic_DNA"/>
</dbReference>
<dbReference type="AlphaFoldDB" id="A0A409Y2H7"/>
<organism evidence="2 3">
    <name type="scientific">Gymnopilus dilepis</name>
    <dbReference type="NCBI Taxonomy" id="231916"/>
    <lineage>
        <taxon>Eukaryota</taxon>
        <taxon>Fungi</taxon>
        <taxon>Dikarya</taxon>
        <taxon>Basidiomycota</taxon>
        <taxon>Agaricomycotina</taxon>
        <taxon>Agaricomycetes</taxon>
        <taxon>Agaricomycetidae</taxon>
        <taxon>Agaricales</taxon>
        <taxon>Agaricineae</taxon>
        <taxon>Hymenogastraceae</taxon>
        <taxon>Gymnopilus</taxon>
    </lineage>
</organism>
<dbReference type="Proteomes" id="UP000284706">
    <property type="component" value="Unassembled WGS sequence"/>
</dbReference>